<feature type="region of interest" description="Disordered" evidence="1">
    <location>
        <begin position="1"/>
        <end position="30"/>
    </location>
</feature>
<keyword evidence="3" id="KW-1185">Reference proteome</keyword>
<evidence type="ECO:0000313" key="2">
    <source>
        <dbReference type="EMBL" id="KAL3393104.1"/>
    </source>
</evidence>
<dbReference type="EMBL" id="JBJJXI010000100">
    <property type="protein sequence ID" value="KAL3393104.1"/>
    <property type="molecule type" value="Genomic_DNA"/>
</dbReference>
<dbReference type="Proteomes" id="UP001627154">
    <property type="component" value="Unassembled WGS sequence"/>
</dbReference>
<gene>
    <name evidence="2" type="ORF">TKK_012365</name>
</gene>
<evidence type="ECO:0000313" key="3">
    <source>
        <dbReference type="Proteomes" id="UP001627154"/>
    </source>
</evidence>
<dbReference type="AlphaFoldDB" id="A0ABD2WK22"/>
<feature type="compositionally biased region" description="Basic and acidic residues" evidence="1">
    <location>
        <begin position="1"/>
        <end position="11"/>
    </location>
</feature>
<feature type="compositionally biased region" description="Low complexity" evidence="1">
    <location>
        <begin position="12"/>
        <end position="30"/>
    </location>
</feature>
<accession>A0ABD2WK22</accession>
<evidence type="ECO:0000256" key="1">
    <source>
        <dbReference type="SAM" id="MobiDB-lite"/>
    </source>
</evidence>
<organism evidence="2 3">
    <name type="scientific">Trichogramma kaykai</name>
    <dbReference type="NCBI Taxonomy" id="54128"/>
    <lineage>
        <taxon>Eukaryota</taxon>
        <taxon>Metazoa</taxon>
        <taxon>Ecdysozoa</taxon>
        <taxon>Arthropoda</taxon>
        <taxon>Hexapoda</taxon>
        <taxon>Insecta</taxon>
        <taxon>Pterygota</taxon>
        <taxon>Neoptera</taxon>
        <taxon>Endopterygota</taxon>
        <taxon>Hymenoptera</taxon>
        <taxon>Apocrita</taxon>
        <taxon>Proctotrupomorpha</taxon>
        <taxon>Chalcidoidea</taxon>
        <taxon>Trichogrammatidae</taxon>
        <taxon>Trichogramma</taxon>
    </lineage>
</organism>
<name>A0ABD2WK22_9HYME</name>
<proteinExistence type="predicted"/>
<sequence length="168" mass="19486">MLRSRSKDKAKAATLPSATTTASTTTTTSVTSAATVEDLQQLQQQRDQKLKANPVDDRTTRAVFKLQFAKNELHDFSNYVKNWDLKPEAKLSNRAQIMELHIRVKHAEQMWRLYFNQQMDCSGVVDSLDLDSMRRDMIYTRTIFFRSLAKAYVVLGETRVYFDDDFFD</sequence>
<protein>
    <submittedName>
        <fullName evidence="2">Uncharacterized protein</fullName>
    </submittedName>
</protein>
<reference evidence="2 3" key="1">
    <citation type="journal article" date="2024" name="bioRxiv">
        <title>A reference genome for Trichogramma kaykai: A tiny desert-dwelling parasitoid wasp with competing sex-ratio distorters.</title>
        <authorList>
            <person name="Culotta J."/>
            <person name="Lindsey A.R."/>
        </authorList>
    </citation>
    <scope>NUCLEOTIDE SEQUENCE [LARGE SCALE GENOMIC DNA]</scope>
    <source>
        <strain evidence="2 3">KSX58</strain>
    </source>
</reference>
<comment type="caution">
    <text evidence="2">The sequence shown here is derived from an EMBL/GenBank/DDBJ whole genome shotgun (WGS) entry which is preliminary data.</text>
</comment>